<dbReference type="PROSITE" id="PS50088">
    <property type="entry name" value="ANK_REPEAT"/>
    <property type="match status" value="1"/>
</dbReference>
<feature type="repeat" description="ANK" evidence="1">
    <location>
        <begin position="117"/>
        <end position="149"/>
    </location>
</feature>
<dbReference type="InterPro" id="IPR036770">
    <property type="entry name" value="Ankyrin_rpt-contain_sf"/>
</dbReference>
<comment type="caution">
    <text evidence="3">The sequence shown here is derived from an EMBL/GenBank/DDBJ whole genome shotgun (WGS) entry which is preliminary data.</text>
</comment>
<dbReference type="EMBL" id="JAQQWN010000010">
    <property type="protein sequence ID" value="KAK8062963.1"/>
    <property type="molecule type" value="Genomic_DNA"/>
</dbReference>
<dbReference type="GeneID" id="92052434"/>
<protein>
    <recommendedName>
        <fullName evidence="5">Ankyrin repeat protein</fullName>
    </recommendedName>
</protein>
<keyword evidence="4" id="KW-1185">Reference proteome</keyword>
<organism evidence="3 4">
    <name type="scientific">Apiospora hydei</name>
    <dbReference type="NCBI Taxonomy" id="1337664"/>
    <lineage>
        <taxon>Eukaryota</taxon>
        <taxon>Fungi</taxon>
        <taxon>Dikarya</taxon>
        <taxon>Ascomycota</taxon>
        <taxon>Pezizomycotina</taxon>
        <taxon>Sordariomycetes</taxon>
        <taxon>Xylariomycetidae</taxon>
        <taxon>Amphisphaeriales</taxon>
        <taxon>Apiosporaceae</taxon>
        <taxon>Apiospora</taxon>
    </lineage>
</organism>
<accession>A0ABR1UVL1</accession>
<evidence type="ECO:0000256" key="2">
    <source>
        <dbReference type="SAM" id="MobiDB-lite"/>
    </source>
</evidence>
<dbReference type="Gene3D" id="1.25.40.20">
    <property type="entry name" value="Ankyrin repeat-containing domain"/>
    <property type="match status" value="1"/>
</dbReference>
<dbReference type="Proteomes" id="UP001433268">
    <property type="component" value="Unassembled WGS sequence"/>
</dbReference>
<evidence type="ECO:0000313" key="3">
    <source>
        <dbReference type="EMBL" id="KAK8062963.1"/>
    </source>
</evidence>
<dbReference type="RefSeq" id="XP_066661562.1">
    <property type="nucleotide sequence ID" value="XM_066819374.1"/>
</dbReference>
<keyword evidence="1" id="KW-0040">ANK repeat</keyword>
<dbReference type="PROSITE" id="PS50297">
    <property type="entry name" value="ANK_REP_REGION"/>
    <property type="match status" value="1"/>
</dbReference>
<sequence>MEDRDRVREAEADELARRGEAGSMDIEEGELIETDDAAIEEETATTTDNAGTDTVVLPEHSPNPDHPEGWPTFDQATRSCLNLAIRRCRDLEKVELIISLYLRFVPTAFRGSWHLLDELTPIHTAIRAKRLDMVQLLFEKGLAPECNDTVLGKPLLLWGTEGEEGYWGNPDEGMKQAVRVRPNLFNVALSARAEDICLFLLENSYELQFDRLPLHPLRDESMELFLLFAEEYGMYRLLDALLDRARK</sequence>
<gene>
    <name evidence="3" type="ORF">PG997_015060</name>
</gene>
<evidence type="ECO:0000256" key="1">
    <source>
        <dbReference type="PROSITE-ProRule" id="PRU00023"/>
    </source>
</evidence>
<reference evidence="3 4" key="1">
    <citation type="submission" date="2023-01" db="EMBL/GenBank/DDBJ databases">
        <title>Analysis of 21 Apiospora genomes using comparative genomics revels a genus with tremendous synthesis potential of carbohydrate active enzymes and secondary metabolites.</title>
        <authorList>
            <person name="Sorensen T."/>
        </authorList>
    </citation>
    <scope>NUCLEOTIDE SEQUENCE [LARGE SCALE GENOMIC DNA]</scope>
    <source>
        <strain evidence="3 4">CBS 114990</strain>
    </source>
</reference>
<evidence type="ECO:0008006" key="5">
    <source>
        <dbReference type="Google" id="ProtNLM"/>
    </source>
</evidence>
<feature type="compositionally biased region" description="Basic and acidic residues" evidence="2">
    <location>
        <begin position="1"/>
        <end position="20"/>
    </location>
</feature>
<feature type="region of interest" description="Disordered" evidence="2">
    <location>
        <begin position="1"/>
        <end position="31"/>
    </location>
</feature>
<name>A0ABR1UVL1_9PEZI</name>
<evidence type="ECO:0000313" key="4">
    <source>
        <dbReference type="Proteomes" id="UP001433268"/>
    </source>
</evidence>
<dbReference type="InterPro" id="IPR002110">
    <property type="entry name" value="Ankyrin_rpt"/>
</dbReference>
<proteinExistence type="predicted"/>